<feature type="non-terminal residue" evidence="1">
    <location>
        <position position="53"/>
    </location>
</feature>
<name>A0A1S0TIV5_LOALO</name>
<accession>A0A1S0TIV5</accession>
<dbReference type="KEGG" id="loa:LOAG_14558"/>
<dbReference type="EMBL" id="JH712719">
    <property type="protein sequence ID" value="EFO13970.1"/>
    <property type="molecule type" value="Genomic_DNA"/>
</dbReference>
<organism evidence="1">
    <name type="scientific">Loa loa</name>
    <name type="common">Eye worm</name>
    <name type="synonym">Filaria loa</name>
    <dbReference type="NCBI Taxonomy" id="7209"/>
    <lineage>
        <taxon>Eukaryota</taxon>
        <taxon>Metazoa</taxon>
        <taxon>Ecdysozoa</taxon>
        <taxon>Nematoda</taxon>
        <taxon>Chromadorea</taxon>
        <taxon>Rhabditida</taxon>
        <taxon>Spirurina</taxon>
        <taxon>Spiruromorpha</taxon>
        <taxon>Filarioidea</taxon>
        <taxon>Onchocercidae</taxon>
        <taxon>Loa</taxon>
    </lineage>
</organism>
<protein>
    <submittedName>
        <fullName evidence="1">Uncharacterized protein</fullName>
    </submittedName>
</protein>
<dbReference type="CTD" id="9952036"/>
<reference evidence="1" key="1">
    <citation type="submission" date="2012-04" db="EMBL/GenBank/DDBJ databases">
        <title>The Genome Sequence of Loa loa.</title>
        <authorList>
            <consortium name="The Broad Institute Genome Sequencing Platform"/>
            <consortium name="Broad Institute Genome Sequencing Center for Infectious Disease"/>
            <person name="Nutman T.B."/>
            <person name="Fink D.L."/>
            <person name="Russ C."/>
            <person name="Young S."/>
            <person name="Zeng Q."/>
            <person name="Gargeya S."/>
            <person name="Alvarado L."/>
            <person name="Berlin A."/>
            <person name="Chapman S.B."/>
            <person name="Chen Z."/>
            <person name="Freedman E."/>
            <person name="Gellesch M."/>
            <person name="Goldberg J."/>
            <person name="Griggs A."/>
            <person name="Gujja S."/>
            <person name="Heilman E.R."/>
            <person name="Heiman D."/>
            <person name="Howarth C."/>
            <person name="Mehta T."/>
            <person name="Neiman D."/>
            <person name="Pearson M."/>
            <person name="Roberts A."/>
            <person name="Saif S."/>
            <person name="Shea T."/>
            <person name="Shenoy N."/>
            <person name="Sisk P."/>
            <person name="Stolte C."/>
            <person name="Sykes S."/>
            <person name="White J."/>
            <person name="Yandava C."/>
            <person name="Haas B."/>
            <person name="Henn M.R."/>
            <person name="Nusbaum C."/>
            <person name="Birren B."/>
        </authorList>
    </citation>
    <scope>NUCLEOTIDE SEQUENCE [LARGE SCALE GENOMIC DNA]</scope>
</reference>
<dbReference type="RefSeq" id="XP_003150099.1">
    <property type="nucleotide sequence ID" value="XM_003150051.1"/>
</dbReference>
<feature type="non-terminal residue" evidence="1">
    <location>
        <position position="1"/>
    </location>
</feature>
<evidence type="ECO:0000313" key="1">
    <source>
        <dbReference type="EMBL" id="EFO13970.1"/>
    </source>
</evidence>
<dbReference type="GeneID" id="9952036"/>
<dbReference type="InParanoid" id="A0A1S0TIV5"/>
<dbReference type="AlphaFoldDB" id="A0A1S0TIV5"/>
<proteinExistence type="predicted"/>
<gene>
    <name evidence="1" type="ORF">LOAG_14558</name>
</gene>
<sequence length="53" mass="6109">CTINPVICINLINCHSVNRKYIRRTTKKSLTGTKKNRQKVMEFAGPEAANHYF</sequence>